<gene>
    <name evidence="2" type="ORF">AAFP95_10590</name>
</gene>
<organism evidence="2 3">
    <name type="scientific">Chryseobacterium endophyticum</name>
    <dbReference type="NCBI Taxonomy" id="1854762"/>
    <lineage>
        <taxon>Bacteria</taxon>
        <taxon>Pseudomonadati</taxon>
        <taxon>Bacteroidota</taxon>
        <taxon>Flavobacteriia</taxon>
        <taxon>Flavobacteriales</taxon>
        <taxon>Weeksellaceae</taxon>
        <taxon>Chryseobacterium group</taxon>
        <taxon>Chryseobacterium</taxon>
    </lineage>
</organism>
<evidence type="ECO:0000256" key="1">
    <source>
        <dbReference type="SAM" id="SignalP"/>
    </source>
</evidence>
<proteinExistence type="predicted"/>
<feature type="signal peptide" evidence="1">
    <location>
        <begin position="1"/>
        <end position="19"/>
    </location>
</feature>
<accession>A0AAU6WU61</accession>
<sequence length="191" mass="21357">MKKKLLLLVASISFSFVFSQEVGSTKSTMGFYFNPSVHAGLKVVKEKYIPNNTQYIQPQATRKLTYGVTAIGGYHFLPNFAFGSGFRYSFIENNYHLLYLMIQPKIIFTPGDNPLFIELSYGKQINNSVISDSELWGGRIGMQVSYSKRLSQEGGIVVETYKTGNSTPLFIGLSYGVTIFGNKNYTGYGED</sequence>
<dbReference type="EMBL" id="CP154834">
    <property type="protein sequence ID" value="XAO76186.1"/>
    <property type="molecule type" value="Genomic_DNA"/>
</dbReference>
<feature type="chain" id="PRO_5043526134" description="Outer membrane protein beta-barrel domain-containing protein" evidence="1">
    <location>
        <begin position="20"/>
        <end position="191"/>
    </location>
</feature>
<name>A0AAU6WU61_9FLAO</name>
<keyword evidence="1" id="KW-0732">Signal</keyword>
<protein>
    <recommendedName>
        <fullName evidence="4">Outer membrane protein beta-barrel domain-containing protein</fullName>
    </recommendedName>
</protein>
<evidence type="ECO:0000313" key="3">
    <source>
        <dbReference type="Proteomes" id="UP001463665"/>
    </source>
</evidence>
<reference evidence="2 3" key="1">
    <citation type="submission" date="2024-04" db="EMBL/GenBank/DDBJ databases">
        <title>Genome sequencing and assembly of rice foliar adapted Chryseobacterium endophyticum OsEnb-ALM-A6.</title>
        <authorList>
            <person name="Kumar S."/>
            <person name="Javed M."/>
            <person name="Chouhan V."/>
            <person name="Charishma K."/>
            <person name="Patel A."/>
            <person name="Kumar M."/>
            <person name="Sahu K.P."/>
            <person name="Kumar A."/>
        </authorList>
    </citation>
    <scope>NUCLEOTIDE SEQUENCE [LARGE SCALE GENOMIC DNA]</scope>
    <source>
        <strain evidence="2 3">OsEnb-ALM-A6</strain>
    </source>
</reference>
<dbReference type="Proteomes" id="UP001463665">
    <property type="component" value="Chromosome"/>
</dbReference>
<dbReference type="RefSeq" id="WP_294203755.1">
    <property type="nucleotide sequence ID" value="NZ_CP154834.1"/>
</dbReference>
<evidence type="ECO:0000313" key="2">
    <source>
        <dbReference type="EMBL" id="XAO76186.1"/>
    </source>
</evidence>
<keyword evidence="3" id="KW-1185">Reference proteome</keyword>
<evidence type="ECO:0008006" key="4">
    <source>
        <dbReference type="Google" id="ProtNLM"/>
    </source>
</evidence>
<dbReference type="AlphaFoldDB" id="A0AAU6WU61"/>